<evidence type="ECO:0000256" key="2">
    <source>
        <dbReference type="SAM" id="SignalP"/>
    </source>
</evidence>
<feature type="region of interest" description="Disordered" evidence="1">
    <location>
        <begin position="33"/>
        <end position="69"/>
    </location>
</feature>
<evidence type="ECO:0000256" key="1">
    <source>
        <dbReference type="SAM" id="MobiDB-lite"/>
    </source>
</evidence>
<dbReference type="EMBL" id="JAFCIX010000260">
    <property type="protein sequence ID" value="KAH6596001.1"/>
    <property type="molecule type" value="Genomic_DNA"/>
</dbReference>
<sequence length="134" mass="14571">MRLAIASTTILFAMMAAQAAVLSATSNTGVNIFKRAPNGDDGVEQSDMADQSSSVPTSQDSLTEHEEDQMKHIYSSLCGELSRLEREADPIPKEISRLKALITKLKQECDEKTSPACTNANTEITKLEEKLVSP</sequence>
<gene>
    <name evidence="3" type="ORF">BASA50_005474</name>
</gene>
<evidence type="ECO:0000313" key="3">
    <source>
        <dbReference type="EMBL" id="KAH6596001.1"/>
    </source>
</evidence>
<evidence type="ECO:0000313" key="4">
    <source>
        <dbReference type="Proteomes" id="UP001648503"/>
    </source>
</evidence>
<keyword evidence="4" id="KW-1185">Reference proteome</keyword>
<keyword evidence="2" id="KW-0732">Signal</keyword>
<proteinExistence type="predicted"/>
<reference evidence="3 4" key="1">
    <citation type="submission" date="2021-02" db="EMBL/GenBank/DDBJ databases">
        <title>Variation within the Batrachochytrium salamandrivorans European outbreak.</title>
        <authorList>
            <person name="Kelly M."/>
            <person name="Pasmans F."/>
            <person name="Shea T.P."/>
            <person name="Munoz J.F."/>
            <person name="Carranza S."/>
            <person name="Cuomo C.A."/>
            <person name="Martel A."/>
        </authorList>
    </citation>
    <scope>NUCLEOTIDE SEQUENCE [LARGE SCALE GENOMIC DNA]</scope>
    <source>
        <strain evidence="3 4">AMFP18/2</strain>
    </source>
</reference>
<accession>A0ABQ8FCQ6</accession>
<name>A0ABQ8FCQ6_9FUNG</name>
<comment type="caution">
    <text evidence="3">The sequence shown here is derived from an EMBL/GenBank/DDBJ whole genome shotgun (WGS) entry which is preliminary data.</text>
</comment>
<feature type="chain" id="PRO_5045475014" evidence="2">
    <location>
        <begin position="20"/>
        <end position="134"/>
    </location>
</feature>
<dbReference type="Proteomes" id="UP001648503">
    <property type="component" value="Unassembled WGS sequence"/>
</dbReference>
<protein>
    <submittedName>
        <fullName evidence="3">Uncharacterized protein</fullName>
    </submittedName>
</protein>
<organism evidence="3 4">
    <name type="scientific">Batrachochytrium salamandrivorans</name>
    <dbReference type="NCBI Taxonomy" id="1357716"/>
    <lineage>
        <taxon>Eukaryota</taxon>
        <taxon>Fungi</taxon>
        <taxon>Fungi incertae sedis</taxon>
        <taxon>Chytridiomycota</taxon>
        <taxon>Chytridiomycota incertae sedis</taxon>
        <taxon>Chytridiomycetes</taxon>
        <taxon>Rhizophydiales</taxon>
        <taxon>Rhizophydiales incertae sedis</taxon>
        <taxon>Batrachochytrium</taxon>
    </lineage>
</organism>
<feature type="compositionally biased region" description="Polar residues" evidence="1">
    <location>
        <begin position="48"/>
        <end position="61"/>
    </location>
</feature>
<feature type="signal peptide" evidence="2">
    <location>
        <begin position="1"/>
        <end position="19"/>
    </location>
</feature>